<keyword evidence="2" id="KW-1185">Reference proteome</keyword>
<evidence type="ECO:0000313" key="2">
    <source>
        <dbReference type="Proteomes" id="UP001206925"/>
    </source>
</evidence>
<evidence type="ECO:0000313" key="1">
    <source>
        <dbReference type="EMBL" id="KAI7731869.1"/>
    </source>
</evidence>
<dbReference type="Proteomes" id="UP001206925">
    <property type="component" value="Unassembled WGS sequence"/>
</dbReference>
<proteinExistence type="predicted"/>
<dbReference type="EMBL" id="JAMZMK010010364">
    <property type="protein sequence ID" value="KAI7731869.1"/>
    <property type="molecule type" value="Genomic_DNA"/>
</dbReference>
<comment type="caution">
    <text evidence="1">The sequence shown here is derived from an EMBL/GenBank/DDBJ whole genome shotgun (WGS) entry which is preliminary data.</text>
</comment>
<organism evidence="1 2">
    <name type="scientific">Ambrosia artemisiifolia</name>
    <name type="common">Common ragweed</name>
    <dbReference type="NCBI Taxonomy" id="4212"/>
    <lineage>
        <taxon>Eukaryota</taxon>
        <taxon>Viridiplantae</taxon>
        <taxon>Streptophyta</taxon>
        <taxon>Embryophyta</taxon>
        <taxon>Tracheophyta</taxon>
        <taxon>Spermatophyta</taxon>
        <taxon>Magnoliopsida</taxon>
        <taxon>eudicotyledons</taxon>
        <taxon>Gunneridae</taxon>
        <taxon>Pentapetalae</taxon>
        <taxon>asterids</taxon>
        <taxon>campanulids</taxon>
        <taxon>Asterales</taxon>
        <taxon>Asteraceae</taxon>
        <taxon>Asteroideae</taxon>
        <taxon>Heliantheae alliance</taxon>
        <taxon>Heliantheae</taxon>
        <taxon>Ambrosia</taxon>
    </lineage>
</organism>
<reference evidence="1" key="1">
    <citation type="submission" date="2022-06" db="EMBL/GenBank/DDBJ databases">
        <title>Uncovering the hologenomic basis of an extraordinary plant invasion.</title>
        <authorList>
            <person name="Bieker V.C."/>
            <person name="Martin M.D."/>
            <person name="Gilbert T."/>
            <person name="Hodgins K."/>
            <person name="Battlay P."/>
            <person name="Petersen B."/>
            <person name="Wilson J."/>
        </authorList>
    </citation>
    <scope>NUCLEOTIDE SEQUENCE</scope>
    <source>
        <strain evidence="1">AA19_3_7</strain>
        <tissue evidence="1">Leaf</tissue>
    </source>
</reference>
<accession>A0AAD5C0K0</accession>
<gene>
    <name evidence="1" type="ORF">M8C21_032233</name>
</gene>
<protein>
    <submittedName>
        <fullName evidence="1">Uncharacterized protein</fullName>
    </submittedName>
</protein>
<name>A0AAD5C0K0_AMBAR</name>
<dbReference type="AlphaFoldDB" id="A0AAD5C0K0"/>
<sequence length="239" mass="27162">MLLRYINFFKAFRKFLEQFLHTSSGHRNRGNHQLDHWAPGKSGRSVEGSTFILKYDYFLQKYLRTIGIVQHHKTDQKQTPGINLIRVFQSTFTNYPFSPINSSLCRAFLDLQRASMRLQLPHADYSVQKDVLLHATSFPCVSCFDTRTSVQASRYQHVWFDHKTFVEQFLQASSKVTSSSGFFNTTASFGFLQISVCLGFLKISISSGVLICPWLWLQLAAIPLGLCSEIMTSGTAGVI</sequence>